<protein>
    <submittedName>
        <fullName evidence="2">Uncharacterized protein</fullName>
    </submittedName>
</protein>
<keyword evidence="3" id="KW-1185">Reference proteome</keyword>
<feature type="transmembrane region" description="Helical" evidence="1">
    <location>
        <begin position="121"/>
        <end position="143"/>
    </location>
</feature>
<comment type="caution">
    <text evidence="2">The sequence shown here is derived from an EMBL/GenBank/DDBJ whole genome shotgun (WGS) entry which is preliminary data.</text>
</comment>
<keyword evidence="1" id="KW-1133">Transmembrane helix</keyword>
<dbReference type="EMBL" id="JAJEWP010000001">
    <property type="protein sequence ID" value="MCC2616318.1"/>
    <property type="molecule type" value="Genomic_DNA"/>
</dbReference>
<feature type="transmembrane region" description="Helical" evidence="1">
    <location>
        <begin position="60"/>
        <end position="87"/>
    </location>
</feature>
<evidence type="ECO:0000313" key="3">
    <source>
        <dbReference type="Proteomes" id="UP001520878"/>
    </source>
</evidence>
<dbReference type="Proteomes" id="UP001520878">
    <property type="component" value="Unassembled WGS sequence"/>
</dbReference>
<keyword evidence="1" id="KW-0812">Transmembrane</keyword>
<organism evidence="2 3">
    <name type="scientific">Fluctibacter halophilus</name>
    <dbReference type="NCBI Taxonomy" id="226011"/>
    <lineage>
        <taxon>Bacteria</taxon>
        <taxon>Pseudomonadati</taxon>
        <taxon>Pseudomonadota</taxon>
        <taxon>Gammaproteobacteria</taxon>
        <taxon>Alteromonadales</taxon>
        <taxon>Alteromonadaceae</taxon>
        <taxon>Fluctibacter</taxon>
    </lineage>
</organism>
<sequence length="224" mass="25186">MQLYQPEHQLSAVVAFGAKNTGFTLSVAYLLLTLCGIFYADAFYAQFEIPYLKLAETSDLLIIGISEPAALLMFFLAIMLTIGFDYITRKTYQWQQYWKQQPASLKRRAWMIFLYVPKYKVSVLVSLVFLFVLYAFVFVTLYAEWHSERVKNGRGDQVLVTLDVEGPQVKGLLLGSTANHLFTYDVDTDSANIYPVQHVVRIAPVAAPEASAAADTTATNDKAE</sequence>
<evidence type="ECO:0000256" key="1">
    <source>
        <dbReference type="SAM" id="Phobius"/>
    </source>
</evidence>
<gene>
    <name evidence="2" type="ORF">LJ739_08705</name>
</gene>
<keyword evidence="1" id="KW-0472">Membrane</keyword>
<feature type="transmembrane region" description="Helical" evidence="1">
    <location>
        <begin position="21"/>
        <end position="40"/>
    </location>
</feature>
<name>A0ABS8G719_9ALTE</name>
<accession>A0ABS8G719</accession>
<dbReference type="RefSeq" id="WP_229159294.1">
    <property type="nucleotide sequence ID" value="NZ_JAJEWP010000001.1"/>
</dbReference>
<reference evidence="2 3" key="1">
    <citation type="submission" date="2021-10" db="EMBL/GenBank/DDBJ databases">
        <title>Draft genome of Aestuariibacter halophilus JC2043.</title>
        <authorList>
            <person name="Emsley S.A."/>
            <person name="Pfannmuller K.M."/>
            <person name="Ushijima B."/>
            <person name="Saw J.H."/>
            <person name="Videau P."/>
        </authorList>
    </citation>
    <scope>NUCLEOTIDE SEQUENCE [LARGE SCALE GENOMIC DNA]</scope>
    <source>
        <strain evidence="2 3">JC2043</strain>
    </source>
</reference>
<evidence type="ECO:0000313" key="2">
    <source>
        <dbReference type="EMBL" id="MCC2616318.1"/>
    </source>
</evidence>
<proteinExistence type="predicted"/>